<accession>A0AAD5WFC8</accession>
<name>A0AAD5WFC8_PARTN</name>
<dbReference type="EMBL" id="JAHQIW010006010">
    <property type="protein sequence ID" value="KAJ1367808.1"/>
    <property type="molecule type" value="Genomic_DNA"/>
</dbReference>
<comment type="caution">
    <text evidence="1">The sequence shown here is derived from an EMBL/GenBank/DDBJ whole genome shotgun (WGS) entry which is preliminary data.</text>
</comment>
<keyword evidence="2" id="KW-1185">Reference proteome</keyword>
<dbReference type="Proteomes" id="UP001196413">
    <property type="component" value="Unassembled WGS sequence"/>
</dbReference>
<dbReference type="AlphaFoldDB" id="A0AAD5WFC8"/>
<gene>
    <name evidence="1" type="ORF">KIN20_028802</name>
</gene>
<protein>
    <submittedName>
        <fullName evidence="1">Uncharacterized protein</fullName>
    </submittedName>
</protein>
<organism evidence="1 2">
    <name type="scientific">Parelaphostrongylus tenuis</name>
    <name type="common">Meningeal worm</name>
    <dbReference type="NCBI Taxonomy" id="148309"/>
    <lineage>
        <taxon>Eukaryota</taxon>
        <taxon>Metazoa</taxon>
        <taxon>Ecdysozoa</taxon>
        <taxon>Nematoda</taxon>
        <taxon>Chromadorea</taxon>
        <taxon>Rhabditida</taxon>
        <taxon>Rhabditina</taxon>
        <taxon>Rhabditomorpha</taxon>
        <taxon>Strongyloidea</taxon>
        <taxon>Metastrongylidae</taxon>
        <taxon>Parelaphostrongylus</taxon>
    </lineage>
</organism>
<evidence type="ECO:0000313" key="1">
    <source>
        <dbReference type="EMBL" id="KAJ1367808.1"/>
    </source>
</evidence>
<reference evidence="1" key="1">
    <citation type="submission" date="2021-06" db="EMBL/GenBank/DDBJ databases">
        <title>Parelaphostrongylus tenuis whole genome reference sequence.</title>
        <authorList>
            <person name="Garwood T.J."/>
            <person name="Larsen P.A."/>
            <person name="Fountain-Jones N.M."/>
            <person name="Garbe J.R."/>
            <person name="Macchietto M.G."/>
            <person name="Kania S.A."/>
            <person name="Gerhold R.W."/>
            <person name="Richards J.E."/>
            <person name="Wolf T.M."/>
        </authorList>
    </citation>
    <scope>NUCLEOTIDE SEQUENCE</scope>
    <source>
        <strain evidence="1">MNPRO001-30</strain>
        <tissue evidence="1">Meninges</tissue>
    </source>
</reference>
<sequence length="130" mass="15044">MLIAIENGAHYEYSDIVQLEPVLSNESKNAWYKQDRLCTPEESITGSHQSEIRFALARLFNCYLSEYKVSNQGKTSKTVSLFKKADLHDIDNYRPIYLEFVVCCRERQRSEQSFKEQLLRRTTDAGVIAG</sequence>
<evidence type="ECO:0000313" key="2">
    <source>
        <dbReference type="Proteomes" id="UP001196413"/>
    </source>
</evidence>
<proteinExistence type="predicted"/>